<dbReference type="InterPro" id="IPR007387">
    <property type="entry name" value="TRAP_DctQ"/>
</dbReference>
<evidence type="ECO:0000256" key="7">
    <source>
        <dbReference type="ARBA" id="ARBA00023136"/>
    </source>
</evidence>
<evidence type="ECO:0000256" key="6">
    <source>
        <dbReference type="ARBA" id="ARBA00022989"/>
    </source>
</evidence>
<proteinExistence type="inferred from homology"/>
<evidence type="ECO:0000313" key="12">
    <source>
        <dbReference type="EMBL" id="RXK10919.1"/>
    </source>
</evidence>
<evidence type="ECO:0000256" key="5">
    <source>
        <dbReference type="ARBA" id="ARBA00022692"/>
    </source>
</evidence>
<dbReference type="RefSeq" id="WP_114838654.1">
    <property type="nucleotide sequence ID" value="NZ_CP031217.1"/>
</dbReference>
<dbReference type="EMBL" id="CP031217">
    <property type="protein sequence ID" value="AXH11792.1"/>
    <property type="molecule type" value="Genomic_DNA"/>
</dbReference>
<dbReference type="Proteomes" id="UP000289193">
    <property type="component" value="Unassembled WGS sequence"/>
</dbReference>
<evidence type="ECO:0000256" key="1">
    <source>
        <dbReference type="ARBA" id="ARBA00004429"/>
    </source>
</evidence>
<dbReference type="AlphaFoldDB" id="A0AAX2ABW3"/>
<evidence type="ECO:0000256" key="4">
    <source>
        <dbReference type="ARBA" id="ARBA00022519"/>
    </source>
</evidence>
<dbReference type="Pfam" id="PF04290">
    <property type="entry name" value="DctQ"/>
    <property type="match status" value="1"/>
</dbReference>
<feature type="transmembrane region" description="Helical" evidence="9">
    <location>
        <begin position="52"/>
        <end position="69"/>
    </location>
</feature>
<keyword evidence="6 9" id="KW-1133">Transmembrane helix</keyword>
<keyword evidence="3" id="KW-1003">Cell membrane</keyword>
<evidence type="ECO:0000259" key="10">
    <source>
        <dbReference type="Pfam" id="PF04290"/>
    </source>
</evidence>
<accession>A0AAX2ABW3</accession>
<feature type="transmembrane region" description="Helical" evidence="9">
    <location>
        <begin position="20"/>
        <end position="40"/>
    </location>
</feature>
<dbReference type="Proteomes" id="UP000253850">
    <property type="component" value="Chromosome"/>
</dbReference>
<feature type="domain" description="Tripartite ATP-independent periplasmic transporters DctQ component" evidence="10">
    <location>
        <begin position="27"/>
        <end position="157"/>
    </location>
</feature>
<dbReference type="GO" id="GO:0005886">
    <property type="term" value="C:plasma membrane"/>
    <property type="evidence" value="ECO:0007669"/>
    <property type="project" value="UniProtKB-SubCell"/>
</dbReference>
<evidence type="ECO:0000256" key="8">
    <source>
        <dbReference type="ARBA" id="ARBA00038436"/>
    </source>
</evidence>
<evidence type="ECO:0000256" key="3">
    <source>
        <dbReference type="ARBA" id="ARBA00022475"/>
    </source>
</evidence>
<dbReference type="GO" id="GO:0015740">
    <property type="term" value="P:C4-dicarboxylate transport"/>
    <property type="evidence" value="ECO:0007669"/>
    <property type="project" value="TreeGrafter"/>
</dbReference>
<reference evidence="12 14" key="1">
    <citation type="submission" date="2017-10" db="EMBL/GenBank/DDBJ databases">
        <title>Genomics of the genus Arcobacter.</title>
        <authorList>
            <person name="Perez-Cataluna A."/>
            <person name="Figueras M.J."/>
        </authorList>
    </citation>
    <scope>NUCLEOTIDE SEQUENCE [LARGE SCALE GENOMIC DNA]</scope>
    <source>
        <strain evidence="12 14">CECT 7835</strain>
    </source>
</reference>
<evidence type="ECO:0000313" key="11">
    <source>
        <dbReference type="EMBL" id="AXH11792.1"/>
    </source>
</evidence>
<keyword evidence="14" id="KW-1185">Reference proteome</keyword>
<dbReference type="EMBL" id="PDKM01000001">
    <property type="protein sequence ID" value="RXK10919.1"/>
    <property type="molecule type" value="Genomic_DNA"/>
</dbReference>
<keyword evidence="2" id="KW-0813">Transport</keyword>
<organism evidence="12 14">
    <name type="scientific">Halarcobacter bivalviorum</name>
    <dbReference type="NCBI Taxonomy" id="663364"/>
    <lineage>
        <taxon>Bacteria</taxon>
        <taxon>Pseudomonadati</taxon>
        <taxon>Campylobacterota</taxon>
        <taxon>Epsilonproteobacteria</taxon>
        <taxon>Campylobacterales</taxon>
        <taxon>Arcobacteraceae</taxon>
        <taxon>Halarcobacter</taxon>
    </lineage>
</organism>
<evidence type="ECO:0000256" key="9">
    <source>
        <dbReference type="SAM" id="Phobius"/>
    </source>
</evidence>
<evidence type="ECO:0000256" key="2">
    <source>
        <dbReference type="ARBA" id="ARBA00022448"/>
    </source>
</evidence>
<gene>
    <name evidence="11" type="ORF">ABIV_0779</name>
    <name evidence="12" type="ORF">CRV05_00675</name>
</gene>
<dbReference type="GO" id="GO:0022857">
    <property type="term" value="F:transmembrane transporter activity"/>
    <property type="evidence" value="ECO:0007669"/>
    <property type="project" value="TreeGrafter"/>
</dbReference>
<evidence type="ECO:0000313" key="14">
    <source>
        <dbReference type="Proteomes" id="UP000289193"/>
    </source>
</evidence>
<comment type="similarity">
    <text evidence="8">Belongs to the TRAP transporter small permease family.</text>
</comment>
<reference evidence="11 13" key="2">
    <citation type="submission" date="2018-07" db="EMBL/GenBank/DDBJ databases">
        <title>Complete genome of the Arcobacter bivalviorum type strain LMG 26154.</title>
        <authorList>
            <person name="Miller W.G."/>
            <person name="Yee E."/>
            <person name="Bono J.L."/>
        </authorList>
    </citation>
    <scope>NUCLEOTIDE SEQUENCE [LARGE SCALE GENOMIC DNA]</scope>
    <source>
        <strain evidence="11 13">LMG 26154</strain>
    </source>
</reference>
<dbReference type="PANTHER" id="PTHR35011:SF10">
    <property type="entry name" value="TRAP TRANSPORTER SMALL PERMEASE PROTEIN"/>
    <property type="match status" value="1"/>
</dbReference>
<evidence type="ECO:0000313" key="13">
    <source>
        <dbReference type="Proteomes" id="UP000253850"/>
    </source>
</evidence>
<keyword evidence="4" id="KW-0997">Cell inner membrane</keyword>
<dbReference type="KEGG" id="hbv:ABIV_0779"/>
<comment type="subcellular location">
    <subcellularLocation>
        <location evidence="1">Cell inner membrane</location>
        <topology evidence="1">Multi-pass membrane protein</topology>
    </subcellularLocation>
</comment>
<protein>
    <submittedName>
        <fullName evidence="12">C4-dicarboxylate ABC transporter permease</fullName>
    </submittedName>
    <submittedName>
        <fullName evidence="11">TRAP transporter, small permease subunit</fullName>
    </submittedName>
</protein>
<feature type="transmembrane region" description="Helical" evidence="9">
    <location>
        <begin position="90"/>
        <end position="111"/>
    </location>
</feature>
<name>A0AAX2ABW3_9BACT</name>
<dbReference type="PANTHER" id="PTHR35011">
    <property type="entry name" value="2,3-DIKETO-L-GULONATE TRAP TRANSPORTER SMALL PERMEASE PROTEIN YIAM"/>
    <property type="match status" value="1"/>
</dbReference>
<keyword evidence="7 9" id="KW-0472">Membrane</keyword>
<dbReference type="InterPro" id="IPR055348">
    <property type="entry name" value="DctQ"/>
</dbReference>
<keyword evidence="5 9" id="KW-0812">Transmembrane</keyword>
<sequence>MSFISNFIDKLTKMGAYLSAFILVSLVSLILIEIFIRSLFDMSTMIADEYSGYFYLASIFFGLAYTFSSDSHIRINIITSRLSKKVNRKIDILAALITLAVLAFALYRTALFTYDSYSLEMLSENVSETPLYLTQLAMPIGITMFMLAVVLFIFKGFTND</sequence>
<feature type="transmembrane region" description="Helical" evidence="9">
    <location>
        <begin position="131"/>
        <end position="154"/>
    </location>
</feature>